<dbReference type="GO" id="GO:0016740">
    <property type="term" value="F:transferase activity"/>
    <property type="evidence" value="ECO:0007669"/>
    <property type="project" value="UniProtKB-KW"/>
</dbReference>
<dbReference type="CDD" id="cd00685">
    <property type="entry name" value="Trans_IPPS_HT"/>
    <property type="match status" value="1"/>
</dbReference>
<dbReference type="Pfam" id="PF00348">
    <property type="entry name" value="polyprenyl_synt"/>
    <property type="match status" value="1"/>
</dbReference>
<name>A0ABV7YAE5_9ACTN</name>
<protein>
    <submittedName>
        <fullName evidence="7">Polyprenyl synthetase family protein</fullName>
        <ecNumber evidence="7">2.5.1.-</ecNumber>
    </submittedName>
</protein>
<evidence type="ECO:0000313" key="8">
    <source>
        <dbReference type="Proteomes" id="UP001595699"/>
    </source>
</evidence>
<gene>
    <name evidence="7" type="ORF">ACFOUW_10695</name>
</gene>
<sequence length="360" mass="37982">MATVHAGSLHGSPAEGGVTAFVGAVRAHLHDLIDTEAARCQLGEVGGLFAELRTALDGGKGLRPAFCHAGYVAAAGRSAGALDGDLVRAGAALELLHTFALIHDDVMDGSPLRRGRPSVHAALAATHREHGWRGEVRRVSEGMAVLVGDVAFTLAHRLAAEFRPAASRIWHRLCGDLMIGQYLDLHGSATGNPTVDHAAAVAVLKSAHYTVLGPLRLGYALSGSPTFPDGLSQYGLLLGEAFQLRDDLLGVFGDSAETGKPVGEDLRNGKPTRLLAIATERATGALEQRILKRVGDPELSDDDVDELVEVVESTGAQAEVEYLISQAVRRSVTALEDSALHPDAVPALTKLAYQTAWRSR</sequence>
<organism evidence="7 8">
    <name type="scientific">Tenggerimyces flavus</name>
    <dbReference type="NCBI Taxonomy" id="1708749"/>
    <lineage>
        <taxon>Bacteria</taxon>
        <taxon>Bacillati</taxon>
        <taxon>Actinomycetota</taxon>
        <taxon>Actinomycetes</taxon>
        <taxon>Propionibacteriales</taxon>
        <taxon>Nocardioidaceae</taxon>
        <taxon>Tenggerimyces</taxon>
    </lineage>
</organism>
<keyword evidence="8" id="KW-1185">Reference proteome</keyword>
<dbReference type="InterPro" id="IPR033749">
    <property type="entry name" value="Polyprenyl_synt_CS"/>
</dbReference>
<evidence type="ECO:0000256" key="5">
    <source>
        <dbReference type="ARBA" id="ARBA00022842"/>
    </source>
</evidence>
<dbReference type="EMBL" id="JBHRZH010000007">
    <property type="protein sequence ID" value="MFC3761309.1"/>
    <property type="molecule type" value="Genomic_DNA"/>
</dbReference>
<dbReference type="SFLD" id="SFLDS00005">
    <property type="entry name" value="Isoprenoid_Synthase_Type_I"/>
    <property type="match status" value="1"/>
</dbReference>
<dbReference type="InterPro" id="IPR000092">
    <property type="entry name" value="Polyprenyl_synt"/>
</dbReference>
<dbReference type="PANTHER" id="PTHR12001">
    <property type="entry name" value="GERANYLGERANYL PYROPHOSPHATE SYNTHASE"/>
    <property type="match status" value="1"/>
</dbReference>
<evidence type="ECO:0000256" key="4">
    <source>
        <dbReference type="ARBA" id="ARBA00022723"/>
    </source>
</evidence>
<dbReference type="EC" id="2.5.1.-" evidence="7"/>
<accession>A0ABV7YAE5</accession>
<comment type="cofactor">
    <cofactor evidence="1">
        <name>Mg(2+)</name>
        <dbReference type="ChEBI" id="CHEBI:18420"/>
    </cofactor>
</comment>
<comment type="similarity">
    <text evidence="2 6">Belongs to the FPP/GGPP synthase family.</text>
</comment>
<keyword evidence="3 6" id="KW-0808">Transferase</keyword>
<keyword evidence="4" id="KW-0479">Metal-binding</keyword>
<dbReference type="InterPro" id="IPR008949">
    <property type="entry name" value="Isoprenoid_synthase_dom_sf"/>
</dbReference>
<dbReference type="Gene3D" id="1.10.600.10">
    <property type="entry name" value="Farnesyl Diphosphate Synthase"/>
    <property type="match status" value="1"/>
</dbReference>
<evidence type="ECO:0000256" key="3">
    <source>
        <dbReference type="ARBA" id="ARBA00022679"/>
    </source>
</evidence>
<evidence type="ECO:0000256" key="2">
    <source>
        <dbReference type="ARBA" id="ARBA00006706"/>
    </source>
</evidence>
<evidence type="ECO:0000256" key="6">
    <source>
        <dbReference type="RuleBase" id="RU004466"/>
    </source>
</evidence>
<evidence type="ECO:0000313" key="7">
    <source>
        <dbReference type="EMBL" id="MFC3761309.1"/>
    </source>
</evidence>
<dbReference type="PROSITE" id="PS00444">
    <property type="entry name" value="POLYPRENYL_SYNTHASE_2"/>
    <property type="match status" value="1"/>
</dbReference>
<dbReference type="PROSITE" id="PS00723">
    <property type="entry name" value="POLYPRENYL_SYNTHASE_1"/>
    <property type="match status" value="1"/>
</dbReference>
<dbReference type="SUPFAM" id="SSF48576">
    <property type="entry name" value="Terpenoid synthases"/>
    <property type="match status" value="1"/>
</dbReference>
<evidence type="ECO:0000256" key="1">
    <source>
        <dbReference type="ARBA" id="ARBA00001946"/>
    </source>
</evidence>
<comment type="caution">
    <text evidence="7">The sequence shown here is derived from an EMBL/GenBank/DDBJ whole genome shotgun (WGS) entry which is preliminary data.</text>
</comment>
<proteinExistence type="inferred from homology"/>
<dbReference type="PANTHER" id="PTHR12001:SF85">
    <property type="entry name" value="SHORT CHAIN ISOPRENYL DIPHOSPHATE SYNTHASE"/>
    <property type="match status" value="1"/>
</dbReference>
<keyword evidence="5" id="KW-0460">Magnesium</keyword>
<dbReference type="RefSeq" id="WP_205117666.1">
    <property type="nucleotide sequence ID" value="NZ_JAFBCM010000001.1"/>
</dbReference>
<dbReference type="Proteomes" id="UP001595699">
    <property type="component" value="Unassembled WGS sequence"/>
</dbReference>
<reference evidence="8" key="1">
    <citation type="journal article" date="2019" name="Int. J. Syst. Evol. Microbiol.">
        <title>The Global Catalogue of Microorganisms (GCM) 10K type strain sequencing project: providing services to taxonomists for standard genome sequencing and annotation.</title>
        <authorList>
            <consortium name="The Broad Institute Genomics Platform"/>
            <consortium name="The Broad Institute Genome Sequencing Center for Infectious Disease"/>
            <person name="Wu L."/>
            <person name="Ma J."/>
        </authorList>
    </citation>
    <scope>NUCLEOTIDE SEQUENCE [LARGE SCALE GENOMIC DNA]</scope>
    <source>
        <strain evidence="8">CGMCC 4.7241</strain>
    </source>
</reference>